<sequence length="331" mass="37511">MTLSNDSLSQQLNISLDRVNRDLERIITYDQDLSSRSVVATSILDLIRAGGKRLRPLMVIVGSRFGESPENRDVYKLAAVCEFIHAASLIHDDILDEADTRRGQPALHRKVGTRTAVYVGNYITCRVIELLTEQDTELENYIQDLTSVTTTQLCLGEYQQMEQRYNFNITLEQYWEKTRNKTALLMAASLQAGARAGMADPKVAEALYQFGDQLGMAFQVRDDVLDYMQTADTLGKPAGADLRNGQVTLPAMIAMEDPFVREQLMQLTEDSPSEAFDEAVGLIRDCGALAKALDMSHEFMQKAWNISEELSHYCAHRDLQTLWRYFEERTY</sequence>
<evidence type="ECO:0000256" key="4">
    <source>
        <dbReference type="ARBA" id="ARBA00022723"/>
    </source>
</evidence>
<dbReference type="InterPro" id="IPR008949">
    <property type="entry name" value="Isoprenoid_synthase_dom_sf"/>
</dbReference>
<dbReference type="SUPFAM" id="SSF48576">
    <property type="entry name" value="Terpenoid synthases"/>
    <property type="match status" value="1"/>
</dbReference>
<gene>
    <name evidence="7" type="ORF">SAMN06295960_2671</name>
</gene>
<dbReference type="GO" id="GO:0008299">
    <property type="term" value="P:isoprenoid biosynthetic process"/>
    <property type="evidence" value="ECO:0007669"/>
    <property type="project" value="InterPro"/>
</dbReference>
<keyword evidence="3 6" id="KW-0808">Transferase</keyword>
<dbReference type="CDD" id="cd00685">
    <property type="entry name" value="Trans_IPPS_HT"/>
    <property type="match status" value="1"/>
</dbReference>
<dbReference type="PROSITE" id="PS00444">
    <property type="entry name" value="POLYPRENYL_SYNTHASE_2"/>
    <property type="match status" value="1"/>
</dbReference>
<dbReference type="STRING" id="1852522.SAMN06295960_2671"/>
<evidence type="ECO:0000313" key="7">
    <source>
        <dbReference type="EMBL" id="SMG44568.1"/>
    </source>
</evidence>
<keyword evidence="8" id="KW-1185">Reference proteome</keyword>
<comment type="cofactor">
    <cofactor evidence="1">
        <name>Mg(2+)</name>
        <dbReference type="ChEBI" id="CHEBI:18420"/>
    </cofactor>
</comment>
<evidence type="ECO:0000256" key="2">
    <source>
        <dbReference type="ARBA" id="ARBA00006706"/>
    </source>
</evidence>
<evidence type="ECO:0000313" key="8">
    <source>
        <dbReference type="Proteomes" id="UP000193834"/>
    </source>
</evidence>
<dbReference type="RefSeq" id="WP_085494842.1">
    <property type="nucleotide sequence ID" value="NZ_FXAZ01000003.1"/>
</dbReference>
<dbReference type="PANTHER" id="PTHR12001:SF69">
    <property type="entry name" value="ALL TRANS-POLYPRENYL-DIPHOSPHATE SYNTHASE PDSS1"/>
    <property type="match status" value="1"/>
</dbReference>
<evidence type="ECO:0000256" key="6">
    <source>
        <dbReference type="RuleBase" id="RU004466"/>
    </source>
</evidence>
<organism evidence="7 8">
    <name type="scientific">Paenibacillus aquistagni</name>
    <dbReference type="NCBI Taxonomy" id="1852522"/>
    <lineage>
        <taxon>Bacteria</taxon>
        <taxon>Bacillati</taxon>
        <taxon>Bacillota</taxon>
        <taxon>Bacilli</taxon>
        <taxon>Bacillales</taxon>
        <taxon>Paenibacillaceae</taxon>
        <taxon>Paenibacillus</taxon>
    </lineage>
</organism>
<dbReference type="OrthoDB" id="9805316at2"/>
<dbReference type="SFLD" id="SFLDS00005">
    <property type="entry name" value="Isoprenoid_Synthase_Type_I"/>
    <property type="match status" value="1"/>
</dbReference>
<dbReference type="Proteomes" id="UP000193834">
    <property type="component" value="Unassembled WGS sequence"/>
</dbReference>
<dbReference type="EMBL" id="FXAZ01000003">
    <property type="protein sequence ID" value="SMG44568.1"/>
    <property type="molecule type" value="Genomic_DNA"/>
</dbReference>
<keyword evidence="4" id="KW-0479">Metal-binding</keyword>
<dbReference type="Pfam" id="PF00348">
    <property type="entry name" value="polyprenyl_synt"/>
    <property type="match status" value="1"/>
</dbReference>
<evidence type="ECO:0000256" key="3">
    <source>
        <dbReference type="ARBA" id="ARBA00022679"/>
    </source>
</evidence>
<dbReference type="Gene3D" id="1.10.600.10">
    <property type="entry name" value="Farnesyl Diphosphate Synthase"/>
    <property type="match status" value="1"/>
</dbReference>
<comment type="similarity">
    <text evidence="2 6">Belongs to the FPP/GGPP synthase family.</text>
</comment>
<dbReference type="PANTHER" id="PTHR12001">
    <property type="entry name" value="GERANYLGERANYL PYROPHOSPHATE SYNTHASE"/>
    <property type="match status" value="1"/>
</dbReference>
<dbReference type="GO" id="GO:0004659">
    <property type="term" value="F:prenyltransferase activity"/>
    <property type="evidence" value="ECO:0007669"/>
    <property type="project" value="InterPro"/>
</dbReference>
<evidence type="ECO:0000256" key="1">
    <source>
        <dbReference type="ARBA" id="ARBA00001946"/>
    </source>
</evidence>
<dbReference type="AlphaFoldDB" id="A0A1X7KSV1"/>
<keyword evidence="5" id="KW-0460">Magnesium</keyword>
<dbReference type="InterPro" id="IPR033749">
    <property type="entry name" value="Polyprenyl_synt_CS"/>
</dbReference>
<dbReference type="PROSITE" id="PS00723">
    <property type="entry name" value="POLYPRENYL_SYNTHASE_1"/>
    <property type="match status" value="1"/>
</dbReference>
<proteinExistence type="inferred from homology"/>
<accession>A0A1X7KSV1</accession>
<dbReference type="InterPro" id="IPR000092">
    <property type="entry name" value="Polyprenyl_synt"/>
</dbReference>
<evidence type="ECO:0000256" key="5">
    <source>
        <dbReference type="ARBA" id="ARBA00022842"/>
    </source>
</evidence>
<dbReference type="GO" id="GO:0046872">
    <property type="term" value="F:metal ion binding"/>
    <property type="evidence" value="ECO:0007669"/>
    <property type="project" value="UniProtKB-KW"/>
</dbReference>
<protein>
    <submittedName>
        <fullName evidence="7">Heptaprenyl diphosphate synthase</fullName>
    </submittedName>
</protein>
<name>A0A1X7KSV1_9BACL</name>
<reference evidence="7 8" key="1">
    <citation type="submission" date="2017-04" db="EMBL/GenBank/DDBJ databases">
        <authorList>
            <person name="Afonso C.L."/>
            <person name="Miller P.J."/>
            <person name="Scott M.A."/>
            <person name="Spackman E."/>
            <person name="Goraichik I."/>
            <person name="Dimitrov K.M."/>
            <person name="Suarez D.L."/>
            <person name="Swayne D.E."/>
        </authorList>
    </citation>
    <scope>NUCLEOTIDE SEQUENCE [LARGE SCALE GENOMIC DNA]</scope>
    <source>
        <strain evidence="7 8">11</strain>
    </source>
</reference>